<dbReference type="Gene3D" id="3.10.450.540">
    <property type="match status" value="2"/>
</dbReference>
<dbReference type="CDD" id="cd16428">
    <property type="entry name" value="TcpC_C"/>
    <property type="match status" value="1"/>
</dbReference>
<accession>A0A853KBX2</accession>
<dbReference type="InterPro" id="IPR024735">
    <property type="entry name" value="TcpC"/>
</dbReference>
<dbReference type="Pfam" id="PF12642">
    <property type="entry name" value="TpcC"/>
    <property type="match status" value="1"/>
</dbReference>
<dbReference type="EMBL" id="LSUQ01000063">
    <property type="protein sequence ID" value="OAG92210.1"/>
    <property type="molecule type" value="Genomic_DNA"/>
</dbReference>
<protein>
    <recommendedName>
        <fullName evidence="3">Conjugative transposon protein TcpC</fullName>
    </recommendedName>
</protein>
<reference evidence="1 2" key="1">
    <citation type="submission" date="2016-02" db="EMBL/GenBank/DDBJ databases">
        <title>Draft genome sequence of Acidibacillus ferrooxidans SLC66.</title>
        <authorList>
            <person name="Oliveira G."/>
            <person name="Nancucheo I."/>
            <person name="Dall'Agnol H."/>
            <person name="Johnson B."/>
            <person name="Oliveira R."/>
            <person name="Nunes G.L."/>
            <person name="Tzotzos G."/>
            <person name="Orellana S.C."/>
            <person name="Salim A.C."/>
            <person name="Araujo F.M."/>
        </authorList>
    </citation>
    <scope>NUCLEOTIDE SEQUENCE [LARGE SCALE GENOMIC DNA]</scope>
    <source>
        <strain evidence="1 2">SLC66</strain>
    </source>
</reference>
<proteinExistence type="predicted"/>
<evidence type="ECO:0000313" key="1">
    <source>
        <dbReference type="EMBL" id="OAG92210.1"/>
    </source>
</evidence>
<dbReference type="AlphaFoldDB" id="A0A853KBX2"/>
<dbReference type="InterPro" id="IPR035628">
    <property type="entry name" value="TcpC_C"/>
</dbReference>
<dbReference type="Proteomes" id="UP000077421">
    <property type="component" value="Unassembled WGS sequence"/>
</dbReference>
<dbReference type="OrthoDB" id="2579683at2"/>
<evidence type="ECO:0000313" key="2">
    <source>
        <dbReference type="Proteomes" id="UP000077421"/>
    </source>
</evidence>
<organism evidence="1 2">
    <name type="scientific">Ferroacidibacillus organovorans</name>
    <dbReference type="NCBI Taxonomy" id="1765683"/>
    <lineage>
        <taxon>Bacteria</taxon>
        <taxon>Bacillati</taxon>
        <taxon>Bacillota</taxon>
        <taxon>Bacilli</taxon>
        <taxon>Bacillales</taxon>
        <taxon>Alicyclobacillaceae</taxon>
        <taxon>Ferroacidibacillus</taxon>
    </lineage>
</organism>
<sequence>MNRQRPVQVLLWVMLSLSTLGFIDRVTQPTAKNVPTSGMSESAVFQDEEVSAFATAFARQWLTWNKQETSKDWQRRMQPFVTPSLLQSGQPVSIGPKQKGQQVDDVFPTHVQRVGPSAYLVNVDAQTSLHALVALTVSVELDAQPVATAWPILHPAALGSSPSTPSVGPTAPNSMTATLNPVVTSFLQTYFSGQSPTDLAQFVAQGSTIQPLQGLLKWKDLVNLQVYGAGPYTVIATAEGIDTSDGVSIAQTYALKMIQNGGKWFVSSLEP</sequence>
<gene>
    <name evidence="1" type="ORF">AYW79_13390</name>
</gene>
<dbReference type="RefSeq" id="WP_067566895.1">
    <property type="nucleotide sequence ID" value="NZ_LSUQ01000063.1"/>
</dbReference>
<evidence type="ECO:0008006" key="3">
    <source>
        <dbReference type="Google" id="ProtNLM"/>
    </source>
</evidence>
<comment type="caution">
    <text evidence="1">The sequence shown here is derived from an EMBL/GenBank/DDBJ whole genome shotgun (WGS) entry which is preliminary data.</text>
</comment>
<name>A0A853KBX2_9BACL</name>